<accession>A0ABP0G6G0</accession>
<comment type="caution">
    <text evidence="1">The sequence shown here is derived from an EMBL/GenBank/DDBJ whole genome shotgun (WGS) entry which is preliminary data.</text>
</comment>
<organism evidence="1 2">
    <name type="scientific">Clavelina lepadiformis</name>
    <name type="common">Light-bulb sea squirt</name>
    <name type="synonym">Ascidia lepadiformis</name>
    <dbReference type="NCBI Taxonomy" id="159417"/>
    <lineage>
        <taxon>Eukaryota</taxon>
        <taxon>Metazoa</taxon>
        <taxon>Chordata</taxon>
        <taxon>Tunicata</taxon>
        <taxon>Ascidiacea</taxon>
        <taxon>Aplousobranchia</taxon>
        <taxon>Clavelinidae</taxon>
        <taxon>Clavelina</taxon>
    </lineage>
</organism>
<evidence type="ECO:0000313" key="1">
    <source>
        <dbReference type="EMBL" id="CAK8685695.1"/>
    </source>
</evidence>
<reference evidence="1 2" key="1">
    <citation type="submission" date="2024-02" db="EMBL/GenBank/DDBJ databases">
        <authorList>
            <person name="Daric V."/>
            <person name="Darras S."/>
        </authorList>
    </citation>
    <scope>NUCLEOTIDE SEQUENCE [LARGE SCALE GENOMIC DNA]</scope>
</reference>
<gene>
    <name evidence="1" type="ORF">CVLEPA_LOCUS16804</name>
</gene>
<dbReference type="Proteomes" id="UP001642483">
    <property type="component" value="Unassembled WGS sequence"/>
</dbReference>
<protein>
    <recommendedName>
        <fullName evidence="3">C2H2-type domain-containing protein</fullName>
    </recommendedName>
</protein>
<proteinExistence type="predicted"/>
<name>A0ABP0G6G0_CLALP</name>
<evidence type="ECO:0000313" key="2">
    <source>
        <dbReference type="Proteomes" id="UP001642483"/>
    </source>
</evidence>
<sequence length="325" mass="37427">MHANIFQCKNTSCQVFFQNSHDLKRHHCKTLTEAFPGKIAQPQTNVFAKLEDEGLSFQSEDKVFPYRCIFDYESSFSISSLPKSGPRTTFLNRNVAMAVGVQTNVPGFSEFQCFTGEPEQIVQQKLEYLEKASAQANELLKRKFSFVHEFLEVRLIDLEEDERKKHPLGRLLLEFDGYLKCLPVCTFDDGRYDIPLSDETIHENLLEDRLPQARGFAATASNHKPSQLEIPQRDRFVLRPFCSCMAMQDSVTTVREQAVVKASARSNTTSLLSEVYHFENDCCLWHIENVGKRFRRFNAFHEELLFLVAGIVKGTVPERRIETFH</sequence>
<dbReference type="EMBL" id="CAWYQH010000101">
    <property type="protein sequence ID" value="CAK8685695.1"/>
    <property type="molecule type" value="Genomic_DNA"/>
</dbReference>
<evidence type="ECO:0008006" key="3">
    <source>
        <dbReference type="Google" id="ProtNLM"/>
    </source>
</evidence>
<keyword evidence="2" id="KW-1185">Reference proteome</keyword>